<dbReference type="Proteomes" id="UP000177709">
    <property type="component" value="Chromosome"/>
</dbReference>
<comment type="subcellular location">
    <subcellularLocation>
        <location evidence="1">Membrane</location>
        <topology evidence="1">Multi-pass membrane protein</topology>
    </subcellularLocation>
</comment>
<dbReference type="PANTHER" id="PTHR30178:SF3">
    <property type="entry name" value="SUCCINATE-ACETATE_PROTON SYMPORTER SATP"/>
    <property type="match status" value="1"/>
</dbReference>
<sequence>MMEKQNVQAIRLSIADPTPLGLFGLAMVTLVASSQKLGMTDGTSLILPWAIFLGGIAQLIASIQDSKHHNIFGATAFGAFGLFWMGVGTTWLIQAGVFGKTLAGAADPKQLGFAFIGYLIFSLFMTIGAMETHKVLFMIFVFIDFLFIGLSLSSFGVMYDVTHMMAGIAELIISLLSFYGSAAVVLNTHFGRIVLPVGQPFRIFTKA</sequence>
<reference evidence="7 8" key="1">
    <citation type="submission" date="2016-10" db="EMBL/GenBank/DDBJ databases">
        <title>Whole genome sequence of hyper active fibrinolysis bacterium Bacillus pumilus strain VV3 isolated from fermented rice.</title>
        <authorList>
            <person name="Mariadas V.A."/>
            <person name="Vijayaraghavan P."/>
            <person name="Dhandapani V."/>
        </authorList>
    </citation>
    <scope>NUCLEOTIDE SEQUENCE [LARGE SCALE GENOMIC DNA]</scope>
    <source>
        <strain evidence="7 8">VV3</strain>
    </source>
</reference>
<feature type="transmembrane region" description="Helical" evidence="6">
    <location>
        <begin position="45"/>
        <end position="63"/>
    </location>
</feature>
<feature type="transmembrane region" description="Helical" evidence="6">
    <location>
        <begin position="113"/>
        <end position="130"/>
    </location>
</feature>
<evidence type="ECO:0000256" key="3">
    <source>
        <dbReference type="ARBA" id="ARBA00022692"/>
    </source>
</evidence>
<evidence type="ECO:0000256" key="5">
    <source>
        <dbReference type="ARBA" id="ARBA00023136"/>
    </source>
</evidence>
<feature type="transmembrane region" description="Helical" evidence="6">
    <location>
        <begin position="12"/>
        <end position="33"/>
    </location>
</feature>
<evidence type="ECO:0000313" key="8">
    <source>
        <dbReference type="Proteomes" id="UP000177709"/>
    </source>
</evidence>
<dbReference type="InterPro" id="IPR000791">
    <property type="entry name" value="Gpr1/Fun34/SatP-like"/>
</dbReference>
<dbReference type="NCBIfam" id="NF038013">
    <property type="entry name" value="AceTr_1"/>
    <property type="match status" value="1"/>
</dbReference>
<evidence type="ECO:0000256" key="2">
    <source>
        <dbReference type="ARBA" id="ARBA00005587"/>
    </source>
</evidence>
<feature type="transmembrane region" description="Helical" evidence="6">
    <location>
        <begin position="137"/>
        <end position="159"/>
    </location>
</feature>
<accession>A0AAC9IIP0</accession>
<dbReference type="EMBL" id="CP017786">
    <property type="protein sequence ID" value="AOZ90420.1"/>
    <property type="molecule type" value="Genomic_DNA"/>
</dbReference>
<feature type="transmembrane region" description="Helical" evidence="6">
    <location>
        <begin position="70"/>
        <end position="93"/>
    </location>
</feature>
<protein>
    <submittedName>
        <fullName evidence="7">Uncharacterized protein</fullName>
    </submittedName>
</protein>
<dbReference type="InterPro" id="IPR047623">
    <property type="entry name" value="SatP"/>
</dbReference>
<keyword evidence="4 6" id="KW-1133">Transmembrane helix</keyword>
<evidence type="ECO:0000256" key="6">
    <source>
        <dbReference type="SAM" id="Phobius"/>
    </source>
</evidence>
<proteinExistence type="inferred from homology"/>
<feature type="transmembrane region" description="Helical" evidence="6">
    <location>
        <begin position="165"/>
        <end position="186"/>
    </location>
</feature>
<keyword evidence="5 6" id="KW-0472">Membrane</keyword>
<comment type="similarity">
    <text evidence="2">Belongs to the acetate uptake transporter (AceTr) (TC 2.A.96) family.</text>
</comment>
<evidence type="ECO:0000256" key="4">
    <source>
        <dbReference type="ARBA" id="ARBA00022989"/>
    </source>
</evidence>
<organism evidence="7 8">
    <name type="scientific">Bacillus xiamenensis</name>
    <dbReference type="NCBI Taxonomy" id="1178537"/>
    <lineage>
        <taxon>Bacteria</taxon>
        <taxon>Bacillati</taxon>
        <taxon>Bacillota</taxon>
        <taxon>Bacilli</taxon>
        <taxon>Bacillales</taxon>
        <taxon>Bacillaceae</taxon>
        <taxon>Bacillus</taxon>
    </lineage>
</organism>
<dbReference type="GO" id="GO:0016020">
    <property type="term" value="C:membrane"/>
    <property type="evidence" value="ECO:0007669"/>
    <property type="project" value="UniProtKB-SubCell"/>
</dbReference>
<dbReference type="PANTHER" id="PTHR30178">
    <property type="entry name" value="INNER MEMBRANE PROTEIN YAAH"/>
    <property type="match status" value="1"/>
</dbReference>
<evidence type="ECO:0000313" key="7">
    <source>
        <dbReference type="EMBL" id="AOZ90420.1"/>
    </source>
</evidence>
<evidence type="ECO:0000256" key="1">
    <source>
        <dbReference type="ARBA" id="ARBA00004141"/>
    </source>
</evidence>
<name>A0AAC9IIP0_9BACI</name>
<dbReference type="AlphaFoldDB" id="A0AAC9IIP0"/>
<gene>
    <name evidence="7" type="ORF">BK049_17860</name>
</gene>
<dbReference type="Pfam" id="PF01184">
    <property type="entry name" value="Gpr1_Fun34_YaaH"/>
    <property type="match status" value="1"/>
</dbReference>
<keyword evidence="3 6" id="KW-0812">Transmembrane</keyword>
<dbReference type="KEGG" id="bxi:BK049_17860"/>